<comment type="caution">
    <text evidence="3">The sequence shown here is derived from an EMBL/GenBank/DDBJ whole genome shotgun (WGS) entry which is preliminary data.</text>
</comment>
<dbReference type="AlphaFoldDB" id="A0A7V2ZJI2"/>
<keyword evidence="2" id="KW-0732">Signal</keyword>
<dbReference type="Pfam" id="PF20245">
    <property type="entry name" value="DUF6600"/>
    <property type="match status" value="1"/>
</dbReference>
<proteinExistence type="predicted"/>
<feature type="compositionally biased region" description="Basic and acidic residues" evidence="1">
    <location>
        <begin position="288"/>
        <end position="434"/>
    </location>
</feature>
<evidence type="ECO:0000256" key="2">
    <source>
        <dbReference type="SAM" id="SignalP"/>
    </source>
</evidence>
<reference evidence="3" key="1">
    <citation type="journal article" date="2020" name="mSystems">
        <title>Genome- and Community-Level Interaction Insights into Carbon Utilization and Element Cycling Functions of Hydrothermarchaeota in Hydrothermal Sediment.</title>
        <authorList>
            <person name="Zhou Z."/>
            <person name="Liu Y."/>
            <person name="Xu W."/>
            <person name="Pan J."/>
            <person name="Luo Z.H."/>
            <person name="Li M."/>
        </authorList>
    </citation>
    <scope>NUCLEOTIDE SEQUENCE [LARGE SCALE GENOMIC DNA]</scope>
    <source>
        <strain evidence="3">SpSt-479</strain>
    </source>
</reference>
<feature type="region of interest" description="Disordered" evidence="1">
    <location>
        <begin position="288"/>
        <end position="458"/>
    </location>
</feature>
<evidence type="ECO:0000256" key="1">
    <source>
        <dbReference type="SAM" id="MobiDB-lite"/>
    </source>
</evidence>
<sequence>MKKLIAIFVFLFIGLTANAETSTNFYNRVGGYFYTNLTPYGTWIEIDYGVVAWRPTIIKRNWAPYKIGRWIWTDYGWYWDSYEPFGHIVFHYGRWYYDDYYGWIWIPDDEWAPAWVEWRYDDDYIGWAPLHPYAVFSINFGIRVTYEYYVPYTHWHFVTYKNFCNPYVYNYYVPAKHKYRIYNRTKERYDYRYYNGRVRNEGVDFDLIRKRSGQKIEKRDLITSNDPREFENIRSRDDNRIRTFIADRNEIHRDREALREVKIERSDRKPNIEIEKIELAEIKRNSTNDRNDLNRQERIDQKRDMQKEEKVREKSVLDERNKNRNDELEKRENRNRSLEQEKSRTNDPGNIERRKDTQIDNRTDRNRDVQYERKELNQNNDKYNEMRRSDNKKDLNRTDARKYEQTEKRIFEQKRNETRTQEINRSDNDRRVDVNRNQTQQRNNIDRKQNTSKTDRIR</sequence>
<feature type="compositionally biased region" description="Basic and acidic residues" evidence="1">
    <location>
        <begin position="444"/>
        <end position="458"/>
    </location>
</feature>
<name>A0A7V2ZJI2_9BACT</name>
<feature type="signal peptide" evidence="2">
    <location>
        <begin position="1"/>
        <end position="19"/>
    </location>
</feature>
<feature type="chain" id="PRO_5030874057" evidence="2">
    <location>
        <begin position="20"/>
        <end position="458"/>
    </location>
</feature>
<protein>
    <submittedName>
        <fullName evidence="3">Uncharacterized protein</fullName>
    </submittedName>
</protein>
<accession>A0A7V2ZJI2</accession>
<dbReference type="InterPro" id="IPR046535">
    <property type="entry name" value="DUF6600"/>
</dbReference>
<organism evidence="3">
    <name type="scientific">Ignavibacterium album</name>
    <dbReference type="NCBI Taxonomy" id="591197"/>
    <lineage>
        <taxon>Bacteria</taxon>
        <taxon>Pseudomonadati</taxon>
        <taxon>Ignavibacteriota</taxon>
        <taxon>Ignavibacteria</taxon>
        <taxon>Ignavibacteriales</taxon>
        <taxon>Ignavibacteriaceae</taxon>
        <taxon>Ignavibacterium</taxon>
    </lineage>
</organism>
<dbReference type="EMBL" id="DSUJ01000008">
    <property type="protein sequence ID" value="HFI91075.1"/>
    <property type="molecule type" value="Genomic_DNA"/>
</dbReference>
<gene>
    <name evidence="3" type="ORF">ENS31_06010</name>
</gene>
<evidence type="ECO:0000313" key="3">
    <source>
        <dbReference type="EMBL" id="HFI91075.1"/>
    </source>
</evidence>